<proteinExistence type="predicted"/>
<dbReference type="OrthoDB" id="508445at2"/>
<protein>
    <submittedName>
        <fullName evidence="1">Uncharacterized protein</fullName>
    </submittedName>
</protein>
<dbReference type="EMBL" id="MWQY01000002">
    <property type="protein sequence ID" value="ORC37944.1"/>
    <property type="molecule type" value="Genomic_DNA"/>
</dbReference>
<dbReference type="AlphaFoldDB" id="A0A1Y1S2C0"/>
<evidence type="ECO:0000313" key="1">
    <source>
        <dbReference type="EMBL" id="ORC37944.1"/>
    </source>
</evidence>
<sequence length="147" mass="17064">MNSDEIYSRLSAVREQYMSCFDQTWFRILAEECPMERGLQGEIRLFLDSPRDELEKKDLLYGVSNLEHFVRIIEAYLLPNIKELLGVSGLRPDRRLKNRDQYVHHRLLAEVLPYNVSVLKSRVGELKKAAGTCTPPVLPELPEYRSA</sequence>
<name>A0A1Y1S2C0_9SPIO</name>
<organism evidence="1 2">
    <name type="scientific">Marispirochaeta aestuarii</name>
    <dbReference type="NCBI Taxonomy" id="1963862"/>
    <lineage>
        <taxon>Bacteria</taxon>
        <taxon>Pseudomonadati</taxon>
        <taxon>Spirochaetota</taxon>
        <taxon>Spirochaetia</taxon>
        <taxon>Spirochaetales</taxon>
        <taxon>Spirochaetaceae</taxon>
        <taxon>Marispirochaeta</taxon>
    </lineage>
</organism>
<gene>
    <name evidence="1" type="ORF">B4O97_02805</name>
</gene>
<dbReference type="Proteomes" id="UP000192343">
    <property type="component" value="Unassembled WGS sequence"/>
</dbReference>
<dbReference type="STRING" id="1963862.B4O97_02805"/>
<keyword evidence="2" id="KW-1185">Reference proteome</keyword>
<evidence type="ECO:0000313" key="2">
    <source>
        <dbReference type="Proteomes" id="UP000192343"/>
    </source>
</evidence>
<dbReference type="RefSeq" id="WP_083048103.1">
    <property type="nucleotide sequence ID" value="NZ_MWQY01000002.1"/>
</dbReference>
<accession>A0A1Y1S2C0</accession>
<comment type="caution">
    <text evidence="1">The sequence shown here is derived from an EMBL/GenBank/DDBJ whole genome shotgun (WGS) entry which is preliminary data.</text>
</comment>
<reference evidence="1 2" key="1">
    <citation type="submission" date="2017-03" db="EMBL/GenBank/DDBJ databases">
        <title>Draft Genome sequence of Marispirochaeta sp. strain JC444.</title>
        <authorList>
            <person name="Shivani Y."/>
            <person name="Subhash Y."/>
            <person name="Sasikala C."/>
            <person name="Ramana C."/>
        </authorList>
    </citation>
    <scope>NUCLEOTIDE SEQUENCE [LARGE SCALE GENOMIC DNA]</scope>
    <source>
        <strain evidence="1 2">JC444</strain>
    </source>
</reference>